<proteinExistence type="predicted"/>
<dbReference type="EMBL" id="WNTK01000001">
    <property type="protein sequence ID" value="KAG9493333.1"/>
    <property type="molecule type" value="Genomic_DNA"/>
</dbReference>
<organism evidence="1 2">
    <name type="scientific">Eleutherodactylus coqui</name>
    <name type="common">Puerto Rican coqui</name>
    <dbReference type="NCBI Taxonomy" id="57060"/>
    <lineage>
        <taxon>Eukaryota</taxon>
        <taxon>Metazoa</taxon>
        <taxon>Chordata</taxon>
        <taxon>Craniata</taxon>
        <taxon>Vertebrata</taxon>
        <taxon>Euteleostomi</taxon>
        <taxon>Amphibia</taxon>
        <taxon>Batrachia</taxon>
        <taxon>Anura</taxon>
        <taxon>Neobatrachia</taxon>
        <taxon>Hyloidea</taxon>
        <taxon>Eleutherodactylidae</taxon>
        <taxon>Eleutherodactylinae</taxon>
        <taxon>Eleutherodactylus</taxon>
        <taxon>Eleutherodactylus</taxon>
    </lineage>
</organism>
<comment type="caution">
    <text evidence="1">The sequence shown here is derived from an EMBL/GenBank/DDBJ whole genome shotgun (WGS) entry which is preliminary data.</text>
</comment>
<dbReference type="Proteomes" id="UP000770717">
    <property type="component" value="Unassembled WGS sequence"/>
</dbReference>
<name>A0A8J6FSU4_ELECQ</name>
<evidence type="ECO:0000313" key="1">
    <source>
        <dbReference type="EMBL" id="KAG9493333.1"/>
    </source>
</evidence>
<sequence>MGSKSGLLLNWNKNYFWIPKLEADLTLTFYMFLHSFQWLKEKKSQGHHQCIMRVRRGQSNFTLYKEYIDARGTVTCNDPYSSALPFVLFLIGPFCASKTTG</sequence>
<keyword evidence="2" id="KW-1185">Reference proteome</keyword>
<reference evidence="1" key="1">
    <citation type="thesis" date="2020" institute="ProQuest LLC" country="789 East Eisenhower Parkway, Ann Arbor, MI, USA">
        <title>Comparative Genomics and Chromosome Evolution.</title>
        <authorList>
            <person name="Mudd A.B."/>
        </authorList>
    </citation>
    <scope>NUCLEOTIDE SEQUENCE</scope>
    <source>
        <strain evidence="1">HN-11 Male</strain>
        <tissue evidence="1">Kidney and liver</tissue>
    </source>
</reference>
<accession>A0A8J6FSU4</accession>
<evidence type="ECO:0000313" key="2">
    <source>
        <dbReference type="Proteomes" id="UP000770717"/>
    </source>
</evidence>
<protein>
    <submittedName>
        <fullName evidence="1">Uncharacterized protein</fullName>
    </submittedName>
</protein>
<dbReference type="AlphaFoldDB" id="A0A8J6FSU4"/>
<gene>
    <name evidence="1" type="ORF">GDO78_001309</name>
</gene>